<dbReference type="InterPro" id="IPR008286">
    <property type="entry name" value="Prn/Lys/Arg_de-COase_C"/>
</dbReference>
<dbReference type="Gene3D" id="3.90.105.10">
    <property type="entry name" value="Molybdopterin biosynthesis moea protein, domain 2"/>
    <property type="match status" value="1"/>
</dbReference>
<dbReference type="InterPro" id="IPR015424">
    <property type="entry name" value="PyrdxlP-dep_Trfase"/>
</dbReference>
<dbReference type="GO" id="GO:0016831">
    <property type="term" value="F:carboxy-lyase activity"/>
    <property type="evidence" value="ECO:0007669"/>
    <property type="project" value="UniProtKB-KW"/>
</dbReference>
<evidence type="ECO:0000256" key="5">
    <source>
        <dbReference type="ARBA" id="ARBA00023239"/>
    </source>
</evidence>
<dbReference type="Gene3D" id="3.40.640.10">
    <property type="entry name" value="Type I PLP-dependent aspartate aminotransferase-like (Major domain)"/>
    <property type="match status" value="1"/>
</dbReference>
<evidence type="ECO:0000259" key="6">
    <source>
        <dbReference type="Pfam" id="PF01276"/>
    </source>
</evidence>
<keyword evidence="3" id="KW-0210">Decarboxylase</keyword>
<evidence type="ECO:0000256" key="2">
    <source>
        <dbReference type="ARBA" id="ARBA00010671"/>
    </source>
</evidence>
<dbReference type="Pfam" id="PF01276">
    <property type="entry name" value="OKR_DC_1"/>
    <property type="match status" value="1"/>
</dbReference>
<dbReference type="SUPFAM" id="SSF53383">
    <property type="entry name" value="PLP-dependent transferases"/>
    <property type="match status" value="1"/>
</dbReference>
<comment type="caution">
    <text evidence="8">The sequence shown here is derived from an EMBL/GenBank/DDBJ whole genome shotgun (WGS) entry which is preliminary data.</text>
</comment>
<dbReference type="EMBL" id="NMUH01000012">
    <property type="protein sequence ID" value="MQL68364.1"/>
    <property type="molecule type" value="Genomic_DNA"/>
</dbReference>
<dbReference type="AlphaFoldDB" id="A0A843TFI0"/>
<dbReference type="Pfam" id="PF03711">
    <property type="entry name" value="OKR_DC_1_C"/>
    <property type="match status" value="1"/>
</dbReference>
<comment type="similarity">
    <text evidence="2">Belongs to the Orn/Lys/Arg decarboxylase class-I family.</text>
</comment>
<proteinExistence type="inferred from homology"/>
<evidence type="ECO:0000313" key="8">
    <source>
        <dbReference type="EMBL" id="MQL68364.1"/>
    </source>
</evidence>
<feature type="non-terminal residue" evidence="8">
    <location>
        <position position="1"/>
    </location>
</feature>
<dbReference type="InterPro" id="IPR000310">
    <property type="entry name" value="Orn/Lys/Arg_deCO2ase_major_dom"/>
</dbReference>
<dbReference type="PANTHER" id="PTHR43277">
    <property type="entry name" value="ARGININE DECARBOXYLASE"/>
    <property type="match status" value="1"/>
</dbReference>
<dbReference type="Proteomes" id="UP000652761">
    <property type="component" value="Unassembled WGS sequence"/>
</dbReference>
<dbReference type="PANTHER" id="PTHR43277:SF4">
    <property type="entry name" value="ARGININE DECARBOXYLASE"/>
    <property type="match status" value="1"/>
</dbReference>
<dbReference type="SUPFAM" id="SSF55904">
    <property type="entry name" value="Ornithine decarboxylase C-terminal domain"/>
    <property type="match status" value="1"/>
</dbReference>
<sequence length="549" mass="58565">LRQVDIEDFDSDTSHQLFTADYPTQCDAAAAAPSPPLVAALRAAAGRDEARFHFPGHNGGNAAPASLSQLVGPGPFAHDIPAFDDLFPHEGPLLEAQRKAAALFGSSETWFLVGGTTCGVQASIMATCSPGDTLILPRDSHFSATSAMVLSGAVPKYIMPAEYNPRWDLASGVTTSQVERAIDEVAEADGKKAAAVLVTSPTYQGVCSNLREIGEVCHSHGVPLIVDEAHGAHFKFHREFPATALEQGADLAVQSTHKVLCSLTQSSMLHMSTNGGGINHLVDRERLRRCLRTLQSTSPSPLLLASLDATRAQLSDGDPETIFDEAVGLAARARDRLKGIPGISVLGAGASTNIFSGFPVLDPLRLTVRVSELGLSGFEAADMLEQQHRIANELAGARTVTYALGLGTRREDVERLVSGFKHLSASFLLTGKNCNFIINKKNNFIINKNNSFILNDQGPGVFADILTRVSPREAFFAKKMRKVEIWRSAGEVCGELICPYPPGIPVLAPGEIITEGAIEYLLGLRDSGAVISGATDHQLSSIIVLCDQL</sequence>
<comment type="cofactor">
    <cofactor evidence="1">
        <name>pyridoxal 5'-phosphate</name>
        <dbReference type="ChEBI" id="CHEBI:597326"/>
    </cofactor>
</comment>
<feature type="domain" description="Orn/Lys/Arg decarboxylases family 1 pyridoxal-P attachment site" evidence="6">
    <location>
        <begin position="35"/>
        <end position="339"/>
    </location>
</feature>
<evidence type="ECO:0000256" key="1">
    <source>
        <dbReference type="ARBA" id="ARBA00001933"/>
    </source>
</evidence>
<dbReference type="InterPro" id="IPR052357">
    <property type="entry name" value="Orn_Lys_Arg_decarboxylase-I"/>
</dbReference>
<evidence type="ECO:0000259" key="7">
    <source>
        <dbReference type="Pfam" id="PF03711"/>
    </source>
</evidence>
<dbReference type="InterPro" id="IPR036633">
    <property type="entry name" value="Prn/Lys/Arg_de-COase_C_sf"/>
</dbReference>
<dbReference type="OrthoDB" id="5978656at2759"/>
<keyword evidence="5" id="KW-0456">Lyase</keyword>
<evidence type="ECO:0000313" key="9">
    <source>
        <dbReference type="Proteomes" id="UP000652761"/>
    </source>
</evidence>
<evidence type="ECO:0000256" key="3">
    <source>
        <dbReference type="ARBA" id="ARBA00022793"/>
    </source>
</evidence>
<dbReference type="InterPro" id="IPR015421">
    <property type="entry name" value="PyrdxlP-dep_Trfase_major"/>
</dbReference>
<accession>A0A843TFI0</accession>
<evidence type="ECO:0008006" key="10">
    <source>
        <dbReference type="Google" id="ProtNLM"/>
    </source>
</evidence>
<evidence type="ECO:0000256" key="4">
    <source>
        <dbReference type="ARBA" id="ARBA00022898"/>
    </source>
</evidence>
<name>A0A843TFI0_COLES</name>
<gene>
    <name evidence="8" type="ORF">Taro_000648</name>
</gene>
<feature type="domain" description="Orn/Lys/Arg decarboxylase C-terminal" evidence="7">
    <location>
        <begin position="473"/>
        <end position="528"/>
    </location>
</feature>
<keyword evidence="9" id="KW-1185">Reference proteome</keyword>
<keyword evidence="4" id="KW-0663">Pyridoxal phosphate</keyword>
<protein>
    <recommendedName>
        <fullName evidence="10">Orn/Lys/Arg decarboxylases family 1 pyridoxal-P attachment site domain-containing protein</fullName>
    </recommendedName>
</protein>
<reference evidence="8" key="1">
    <citation type="submission" date="2017-07" db="EMBL/GenBank/DDBJ databases">
        <title>Taro Niue Genome Assembly and Annotation.</title>
        <authorList>
            <person name="Atibalentja N."/>
            <person name="Keating K."/>
            <person name="Fields C.J."/>
        </authorList>
    </citation>
    <scope>NUCLEOTIDE SEQUENCE</scope>
    <source>
        <strain evidence="8">Niue_2</strain>
        <tissue evidence="8">Leaf</tissue>
    </source>
</reference>
<organism evidence="8 9">
    <name type="scientific">Colocasia esculenta</name>
    <name type="common">Wild taro</name>
    <name type="synonym">Arum esculentum</name>
    <dbReference type="NCBI Taxonomy" id="4460"/>
    <lineage>
        <taxon>Eukaryota</taxon>
        <taxon>Viridiplantae</taxon>
        <taxon>Streptophyta</taxon>
        <taxon>Embryophyta</taxon>
        <taxon>Tracheophyta</taxon>
        <taxon>Spermatophyta</taxon>
        <taxon>Magnoliopsida</taxon>
        <taxon>Liliopsida</taxon>
        <taxon>Araceae</taxon>
        <taxon>Aroideae</taxon>
        <taxon>Colocasieae</taxon>
        <taxon>Colocasia</taxon>
    </lineage>
</organism>